<dbReference type="EMBL" id="CP037867">
    <property type="protein sequence ID" value="QBM26220.1"/>
    <property type="molecule type" value="Genomic_DNA"/>
</dbReference>
<dbReference type="InterPro" id="IPR036388">
    <property type="entry name" value="WH-like_DNA-bd_sf"/>
</dbReference>
<dbReference type="PANTHER" id="PTHR30579">
    <property type="entry name" value="TRANSCRIPTIONAL REGULATOR"/>
    <property type="match status" value="1"/>
</dbReference>
<keyword evidence="4" id="KW-0804">Transcription</keyword>
<dbReference type="GO" id="GO:0003700">
    <property type="term" value="F:DNA-binding transcription factor activity"/>
    <property type="evidence" value="ECO:0007669"/>
    <property type="project" value="InterPro"/>
</dbReference>
<dbReference type="AlphaFoldDB" id="A0A4P6WSA0"/>
<evidence type="ECO:0000259" key="6">
    <source>
        <dbReference type="PROSITE" id="PS50931"/>
    </source>
</evidence>
<dbReference type="NCBIfam" id="TIGR03298">
    <property type="entry name" value="argP"/>
    <property type="match status" value="1"/>
</dbReference>
<dbReference type="Gene3D" id="1.10.10.10">
    <property type="entry name" value="Winged helix-like DNA-binding domain superfamily/Winged helix DNA-binding domain"/>
    <property type="match status" value="1"/>
</dbReference>
<comment type="similarity">
    <text evidence="1">Belongs to the LysR transcriptional regulatory family.</text>
</comment>
<dbReference type="InterPro" id="IPR036390">
    <property type="entry name" value="WH_DNA-bd_sf"/>
</dbReference>
<dbReference type="Pfam" id="PF03466">
    <property type="entry name" value="LysR_substrate"/>
    <property type="match status" value="1"/>
</dbReference>
<dbReference type="NCBIfam" id="NF002964">
    <property type="entry name" value="PRK03635.1"/>
    <property type="match status" value="1"/>
</dbReference>
<accession>A0A4P6WSA0</accession>
<name>A0A4P6WSA0_HYDPS</name>
<dbReference type="InterPro" id="IPR000847">
    <property type="entry name" value="LysR_HTH_N"/>
</dbReference>
<dbReference type="Proteomes" id="UP000293912">
    <property type="component" value="Chromosome"/>
</dbReference>
<dbReference type="InterPro" id="IPR050176">
    <property type="entry name" value="LTTR"/>
</dbReference>
<feature type="region of interest" description="Disordered" evidence="5">
    <location>
        <begin position="301"/>
        <end position="325"/>
    </location>
</feature>
<evidence type="ECO:0000313" key="7">
    <source>
        <dbReference type="EMBL" id="QBM26220.1"/>
    </source>
</evidence>
<dbReference type="InterPro" id="IPR017685">
    <property type="entry name" value="ArgP"/>
</dbReference>
<gene>
    <name evidence="7" type="ORF">HPF_00925</name>
</gene>
<dbReference type="GO" id="GO:0003677">
    <property type="term" value="F:DNA binding"/>
    <property type="evidence" value="ECO:0007669"/>
    <property type="project" value="UniProtKB-KW"/>
</dbReference>
<dbReference type="KEGG" id="hpse:HPF_00925"/>
<dbReference type="SUPFAM" id="SSF46785">
    <property type="entry name" value="Winged helix' DNA-binding domain"/>
    <property type="match status" value="1"/>
</dbReference>
<evidence type="ECO:0000256" key="2">
    <source>
        <dbReference type="ARBA" id="ARBA00023015"/>
    </source>
</evidence>
<dbReference type="SUPFAM" id="SSF53850">
    <property type="entry name" value="Periplasmic binding protein-like II"/>
    <property type="match status" value="1"/>
</dbReference>
<keyword evidence="3" id="KW-0238">DNA-binding</keyword>
<evidence type="ECO:0000256" key="3">
    <source>
        <dbReference type="ARBA" id="ARBA00023125"/>
    </source>
</evidence>
<keyword evidence="2" id="KW-0805">Transcription regulation</keyword>
<dbReference type="InterPro" id="IPR005119">
    <property type="entry name" value="LysR_subst-bd"/>
</dbReference>
<dbReference type="Pfam" id="PF00126">
    <property type="entry name" value="HTH_1"/>
    <property type="match status" value="1"/>
</dbReference>
<protein>
    <submittedName>
        <fullName evidence="7">Putative HTH-type transcriptional regulator</fullName>
    </submittedName>
</protein>
<dbReference type="RefSeq" id="WP_133155479.1">
    <property type="nucleotide sequence ID" value="NZ_CP037867.1"/>
</dbReference>
<feature type="domain" description="HTH lysR-type" evidence="6">
    <location>
        <begin position="4"/>
        <end position="60"/>
    </location>
</feature>
<sequence>MSTFDPDALECLAAIIEEGGFERAAQRLSITQSAVSQRLRALEAQVGTVLIVRSRPLKPTPAGQLMLKHAKMMRLLRADLETELRELAPGAGGAGRDEERVSIAINADSIATWAMPALDALVRQGLPVEIITDNEEFTQEWLREGQVLGCVTSLGQTLRGCRMVPLGCMDYVAVAQADFARNRCPKGLSAHNFHQLPFVAFNRKDYQQHGFVEQAFGLPRVGLKQLYVPSSVGQLRAVQAGWGVSVLPELLVRDQLATGELVNLAPRHRLSVTLYWHCWNLSSGVLDALTAALTGAAKHNLLPTGTQKTPPGRGSKRRGAGVTSA</sequence>
<dbReference type="PANTHER" id="PTHR30579:SF2">
    <property type="entry name" value="HTH-TYPE TRANSCRIPTIONAL REGULATOR ARGP"/>
    <property type="match status" value="1"/>
</dbReference>
<proteinExistence type="inferred from homology"/>
<dbReference type="PRINTS" id="PR00039">
    <property type="entry name" value="HTHLYSR"/>
</dbReference>
<dbReference type="Gene3D" id="3.40.190.290">
    <property type="match status" value="1"/>
</dbReference>
<evidence type="ECO:0000256" key="5">
    <source>
        <dbReference type="SAM" id="MobiDB-lite"/>
    </source>
</evidence>
<evidence type="ECO:0000313" key="8">
    <source>
        <dbReference type="Proteomes" id="UP000293912"/>
    </source>
</evidence>
<organism evidence="7 8">
    <name type="scientific">Hydrogenophaga pseudoflava</name>
    <name type="common">Pseudomonas carboxydoflava</name>
    <dbReference type="NCBI Taxonomy" id="47421"/>
    <lineage>
        <taxon>Bacteria</taxon>
        <taxon>Pseudomonadati</taxon>
        <taxon>Pseudomonadota</taxon>
        <taxon>Betaproteobacteria</taxon>
        <taxon>Burkholderiales</taxon>
        <taxon>Comamonadaceae</taxon>
        <taxon>Hydrogenophaga</taxon>
    </lineage>
</organism>
<dbReference type="PROSITE" id="PS50931">
    <property type="entry name" value="HTH_LYSR"/>
    <property type="match status" value="1"/>
</dbReference>
<dbReference type="NCBIfam" id="NF009888">
    <property type="entry name" value="PRK13348.1"/>
    <property type="match status" value="1"/>
</dbReference>
<evidence type="ECO:0000256" key="4">
    <source>
        <dbReference type="ARBA" id="ARBA00023163"/>
    </source>
</evidence>
<keyword evidence="8" id="KW-1185">Reference proteome</keyword>
<reference evidence="7 8" key="1">
    <citation type="submission" date="2019-03" db="EMBL/GenBank/DDBJ databases">
        <authorList>
            <person name="Sebastian G."/>
            <person name="Baumann P."/>
            <person name="Ruckert C."/>
            <person name="Kalinowski J."/>
            <person name="Nebel B."/>
            <person name="Takors R."/>
            <person name="Blombach B."/>
        </authorList>
    </citation>
    <scope>NUCLEOTIDE SEQUENCE [LARGE SCALE GENOMIC DNA]</scope>
    <source>
        <strain evidence="7 8">DSM 1084</strain>
    </source>
</reference>
<evidence type="ECO:0000256" key="1">
    <source>
        <dbReference type="ARBA" id="ARBA00009437"/>
    </source>
</evidence>